<accession>A0ABZ3FJZ3</accession>
<evidence type="ECO:0000256" key="3">
    <source>
        <dbReference type="ARBA" id="ARBA00022989"/>
    </source>
</evidence>
<keyword evidence="2 5" id="KW-0812">Transmembrane</keyword>
<feature type="transmembrane region" description="Helical" evidence="5">
    <location>
        <begin position="83"/>
        <end position="105"/>
    </location>
</feature>
<organism evidence="7 8">
    <name type="scientific">Ammonicoccus fulvus</name>
    <dbReference type="NCBI Taxonomy" id="3138240"/>
    <lineage>
        <taxon>Bacteria</taxon>
        <taxon>Bacillati</taxon>
        <taxon>Actinomycetota</taxon>
        <taxon>Actinomycetes</taxon>
        <taxon>Propionibacteriales</taxon>
        <taxon>Propionibacteriaceae</taxon>
        <taxon>Ammonicoccus</taxon>
    </lineage>
</organism>
<feature type="transmembrane region" description="Helical" evidence="5">
    <location>
        <begin position="43"/>
        <end position="62"/>
    </location>
</feature>
<evidence type="ECO:0000256" key="1">
    <source>
        <dbReference type="ARBA" id="ARBA00004127"/>
    </source>
</evidence>
<evidence type="ECO:0000256" key="2">
    <source>
        <dbReference type="ARBA" id="ARBA00022692"/>
    </source>
</evidence>
<evidence type="ECO:0000259" key="6">
    <source>
        <dbReference type="Pfam" id="PF02656"/>
    </source>
</evidence>
<dbReference type="InterPro" id="IPR003807">
    <property type="entry name" value="DUF202"/>
</dbReference>
<evidence type="ECO:0000313" key="7">
    <source>
        <dbReference type="EMBL" id="XAN06341.1"/>
    </source>
</evidence>
<sequence>MSEVWDAGLQPERTRLAWQRTSLALLSAGLIVARIVGHHDPGSGIAIAAAITILAGATGVLSTRRYRRNNRRLSAEQPLPGGVVNLLMTGAFLVVAFGGLVFVLVGPGP</sequence>
<evidence type="ECO:0000256" key="5">
    <source>
        <dbReference type="SAM" id="Phobius"/>
    </source>
</evidence>
<proteinExistence type="predicted"/>
<evidence type="ECO:0000313" key="8">
    <source>
        <dbReference type="Proteomes" id="UP001442841"/>
    </source>
</evidence>
<dbReference type="Proteomes" id="UP001442841">
    <property type="component" value="Chromosome"/>
</dbReference>
<name>A0ABZ3FJZ3_9ACTN</name>
<reference evidence="7 8" key="1">
    <citation type="submission" date="2024-04" db="EMBL/GenBank/DDBJ databases">
        <title>Isolation of an actinomycete strain from pig manure.</title>
        <authorList>
            <person name="Gong T."/>
            <person name="Yu Z."/>
            <person name="An M."/>
            <person name="Wei C."/>
            <person name="Yang W."/>
            <person name="Liu L."/>
        </authorList>
    </citation>
    <scope>NUCLEOTIDE SEQUENCE [LARGE SCALE GENOMIC DNA]</scope>
    <source>
        <strain evidence="7 8">ZF39</strain>
    </source>
</reference>
<protein>
    <submittedName>
        <fullName evidence="7">DUF202 domain-containing protein</fullName>
    </submittedName>
</protein>
<evidence type="ECO:0000256" key="4">
    <source>
        <dbReference type="ARBA" id="ARBA00023136"/>
    </source>
</evidence>
<dbReference type="EMBL" id="CP154795">
    <property type="protein sequence ID" value="XAN06341.1"/>
    <property type="molecule type" value="Genomic_DNA"/>
</dbReference>
<dbReference type="RefSeq" id="WP_425307774.1">
    <property type="nucleotide sequence ID" value="NZ_CP154795.1"/>
</dbReference>
<feature type="domain" description="DUF202" evidence="6">
    <location>
        <begin position="7"/>
        <end position="71"/>
    </location>
</feature>
<dbReference type="Pfam" id="PF02656">
    <property type="entry name" value="DUF202"/>
    <property type="match status" value="1"/>
</dbReference>
<comment type="subcellular location">
    <subcellularLocation>
        <location evidence="1">Endomembrane system</location>
        <topology evidence="1">Multi-pass membrane protein</topology>
    </subcellularLocation>
</comment>
<gene>
    <name evidence="7" type="ORF">AADG42_03140</name>
</gene>
<keyword evidence="4 5" id="KW-0472">Membrane</keyword>
<keyword evidence="3 5" id="KW-1133">Transmembrane helix</keyword>
<feature type="transmembrane region" description="Helical" evidence="5">
    <location>
        <begin position="21"/>
        <end position="37"/>
    </location>
</feature>
<keyword evidence="8" id="KW-1185">Reference proteome</keyword>